<dbReference type="PANTHER" id="PTHR10799">
    <property type="entry name" value="SNF2/RAD54 HELICASE FAMILY"/>
    <property type="match status" value="1"/>
</dbReference>
<comment type="caution">
    <text evidence="4">The sequence shown here is derived from an EMBL/GenBank/DDBJ whole genome shotgun (WGS) entry which is preliminary data.</text>
</comment>
<feature type="domain" description="Helicase C-terminal" evidence="3">
    <location>
        <begin position="774"/>
        <end position="924"/>
    </location>
</feature>
<organism evidence="4 5">
    <name type="scientific">Leptospira fainei serovar Hurstbridge str. BUT 6</name>
    <dbReference type="NCBI Taxonomy" id="1193011"/>
    <lineage>
        <taxon>Bacteria</taxon>
        <taxon>Pseudomonadati</taxon>
        <taxon>Spirochaetota</taxon>
        <taxon>Spirochaetia</taxon>
        <taxon>Leptospirales</taxon>
        <taxon>Leptospiraceae</taxon>
        <taxon>Leptospira</taxon>
    </lineage>
</organism>
<dbReference type="SMART" id="SM00487">
    <property type="entry name" value="DEXDc"/>
    <property type="match status" value="1"/>
</dbReference>
<dbReference type="InterPro" id="IPR013663">
    <property type="entry name" value="Helicase_SWF/SNF/SWI_bac"/>
</dbReference>
<dbReference type="Gene3D" id="3.40.50.10810">
    <property type="entry name" value="Tandem AAA-ATPase domain"/>
    <property type="match status" value="1"/>
</dbReference>
<dbReference type="PROSITE" id="PS51194">
    <property type="entry name" value="HELICASE_CTER"/>
    <property type="match status" value="1"/>
</dbReference>
<feature type="domain" description="Helicase ATP-binding" evidence="2">
    <location>
        <begin position="504"/>
        <end position="661"/>
    </location>
</feature>
<dbReference type="Pfam" id="PF08455">
    <property type="entry name" value="SNF2_assoc"/>
    <property type="match status" value="1"/>
</dbReference>
<keyword evidence="1" id="KW-0378">Hydrolase</keyword>
<gene>
    <name evidence="4" type="ORF">LEP1GSC058_0174</name>
</gene>
<dbReference type="AlphaFoldDB" id="S3UXJ2"/>
<dbReference type="Pfam" id="PF00176">
    <property type="entry name" value="SNF2-rel_dom"/>
    <property type="match status" value="1"/>
</dbReference>
<dbReference type="InterPro" id="IPR049730">
    <property type="entry name" value="SNF2/RAD54-like_C"/>
</dbReference>
<reference evidence="4" key="1">
    <citation type="submission" date="2013-04" db="EMBL/GenBank/DDBJ databases">
        <authorList>
            <person name="Harkins D.M."/>
            <person name="Durkin A.S."/>
            <person name="Selengut J.D."/>
            <person name="Sanka R."/>
            <person name="DePew J."/>
            <person name="Purushe J."/>
            <person name="Ahmed A."/>
            <person name="van der Linden H."/>
            <person name="Goris M.G.A."/>
            <person name="Hartskeerl R.A."/>
            <person name="Vinetz J.M."/>
            <person name="Sutton G.G."/>
            <person name="Nelson W.C."/>
            <person name="Fouts D.E."/>
        </authorList>
    </citation>
    <scope>NUCLEOTIDE SEQUENCE [LARGE SCALE GENOMIC DNA]</scope>
    <source>
        <strain evidence="4">BUT 6</strain>
    </source>
</reference>
<dbReference type="EMBL" id="AKWZ02000004">
    <property type="protein sequence ID" value="EPG75101.1"/>
    <property type="molecule type" value="Genomic_DNA"/>
</dbReference>
<dbReference type="CDD" id="cd18793">
    <property type="entry name" value="SF2_C_SNF"/>
    <property type="match status" value="1"/>
</dbReference>
<dbReference type="InterPro" id="IPR027417">
    <property type="entry name" value="P-loop_NTPase"/>
</dbReference>
<dbReference type="InterPro" id="IPR001650">
    <property type="entry name" value="Helicase_C-like"/>
</dbReference>
<dbReference type="STRING" id="1193011.LEP1GSC058_0174"/>
<dbReference type="Gene3D" id="3.40.50.300">
    <property type="entry name" value="P-loop containing nucleotide triphosphate hydrolases"/>
    <property type="match status" value="1"/>
</dbReference>
<dbReference type="SUPFAM" id="SSF52540">
    <property type="entry name" value="P-loop containing nucleoside triphosphate hydrolases"/>
    <property type="match status" value="2"/>
</dbReference>
<dbReference type="PROSITE" id="PS51192">
    <property type="entry name" value="HELICASE_ATP_BIND_1"/>
    <property type="match status" value="1"/>
</dbReference>
<dbReference type="GO" id="GO:0005524">
    <property type="term" value="F:ATP binding"/>
    <property type="evidence" value="ECO:0007669"/>
    <property type="project" value="InterPro"/>
</dbReference>
<evidence type="ECO:0000313" key="5">
    <source>
        <dbReference type="Proteomes" id="UP000014540"/>
    </source>
</evidence>
<proteinExistence type="predicted"/>
<evidence type="ECO:0000313" key="4">
    <source>
        <dbReference type="EMBL" id="EPG75101.1"/>
    </source>
</evidence>
<evidence type="ECO:0000259" key="3">
    <source>
        <dbReference type="PROSITE" id="PS51194"/>
    </source>
</evidence>
<evidence type="ECO:0000256" key="1">
    <source>
        <dbReference type="ARBA" id="ARBA00022801"/>
    </source>
</evidence>
<dbReference type="RefSeq" id="WP_016548811.1">
    <property type="nucleotide sequence ID" value="NZ_AKWZ02000004.1"/>
</dbReference>
<name>S3UXJ2_9LEPT</name>
<evidence type="ECO:0000259" key="2">
    <source>
        <dbReference type="PROSITE" id="PS51192"/>
    </source>
</evidence>
<dbReference type="InterPro" id="IPR014001">
    <property type="entry name" value="Helicase_ATP-bd"/>
</dbReference>
<dbReference type="Pfam" id="PF00271">
    <property type="entry name" value="Helicase_C"/>
    <property type="match status" value="1"/>
</dbReference>
<dbReference type="Proteomes" id="UP000014540">
    <property type="component" value="Unassembled WGS sequence"/>
</dbReference>
<dbReference type="InterPro" id="IPR000330">
    <property type="entry name" value="SNF2_N"/>
</dbReference>
<sequence>MTQQLQLAAFLMPDGYFCEFGGITENGRAYPILQLLKSHSNPYKFRNLFPDGQRSTIERILYYSYGGRYRISNLKDARIWGACEPPLRIYTNDGRSAYFAGEIPIRLKLDRDENGLYKILIERDSKEIPSENSYSQKFVWQNPSPNTDRIPQIIPLGENSDDQTPIYYDGPNLEQARLFQKVGTKDIPGSRLVKYKNLLKSTGVKGVELIPEVHRAGPALCLFLEPFSNESQELGIQGRIGIVYAKYKRDLSPLPKKRSNNSLTKEANLYEFSIGRAWAYAYARTAYSDHPSGIVVKRVVKKEKALLLLDLPLKYSRITGEFKISHKKVSGFFTEILPEILKKNVILRLHPDLEGLRIHRKADFQIKQSSGIDWFDGEVRVKGLNSFESAAVYAAWKAGSKFIRLQKAGWIDLKNLGLESLDKGLDSAGIQLDKNGNANRFNKGQAIALESFSDLREIKTLQKIKKTLSESPGATDQIFAKFSSGPGFRGNLRDYQKKGAQFLLQLYSLKIGGILADEMGLGKTIQCLAFFSRVFESTPKAKILIIVPLAAIAVWEEECRKFLSEIRLQVWHGLARKKYKLPGSGIVLTTYQTLNRDIEIFQKYKYNATILDEAQNVKNTSTDSAKAVRKIKTDSLFCLTGTPMENHLDEFWALFDLAFPGLLGNLRSFQRNFSPEVPKDIEELQRRTGKFLLRRRKSEVLHDLPPKTEIRIPAPMEKRQERLYEKARKEAIEILNQAGPNYIFELLPQLMKLRRLASHPDIGMEKVDPFQSGKIHRFLTMIREELPETSSALVFSQFTDTLSIVRSALDKWKIGYFYLDGKTSQTKRAAYVKRFQNGEKRFFLISLQAGGVSLTLTKADTVFHLDPWWNPAVENQASDRAHRFGQTQPVFVYKLYSENSLEERVLELQEKKRQLFASLLDSGKSKSGKESLISREELRELIE</sequence>
<dbReference type="InterPro" id="IPR038718">
    <property type="entry name" value="SNF2-like_sf"/>
</dbReference>
<dbReference type="GO" id="GO:0016787">
    <property type="term" value="F:hydrolase activity"/>
    <property type="evidence" value="ECO:0007669"/>
    <property type="project" value="UniProtKB-KW"/>
</dbReference>
<accession>S3UXJ2</accession>
<dbReference type="SMART" id="SM00490">
    <property type="entry name" value="HELICc"/>
    <property type="match status" value="1"/>
</dbReference>
<protein>
    <submittedName>
        <fullName evidence="4">SNF2 family N-terminal domain protein</fullName>
    </submittedName>
</protein>
<keyword evidence="5" id="KW-1185">Reference proteome</keyword>